<evidence type="ECO:0000313" key="9">
    <source>
        <dbReference type="EMBL" id="MFC7393722.1"/>
    </source>
</evidence>
<evidence type="ECO:0000313" key="10">
    <source>
        <dbReference type="Proteomes" id="UP001596505"/>
    </source>
</evidence>
<dbReference type="NCBIfam" id="TIGR00042">
    <property type="entry name" value="RdgB/HAM1 family non-canonical purine NTP pyrophosphatase"/>
    <property type="match status" value="1"/>
</dbReference>
<keyword evidence="10" id="KW-1185">Reference proteome</keyword>
<evidence type="ECO:0000256" key="6">
    <source>
        <dbReference type="ARBA" id="ARBA00023080"/>
    </source>
</evidence>
<dbReference type="CDD" id="cd00515">
    <property type="entry name" value="HAM1"/>
    <property type="match status" value="1"/>
</dbReference>
<name>A0ABW2PWF4_9BACL</name>
<dbReference type="Proteomes" id="UP001596505">
    <property type="component" value="Unassembled WGS sequence"/>
</dbReference>
<dbReference type="EC" id="3.6.1.66" evidence="7"/>
<evidence type="ECO:0000256" key="4">
    <source>
        <dbReference type="ARBA" id="ARBA00022801"/>
    </source>
</evidence>
<feature type="binding site" evidence="7">
    <location>
        <begin position="153"/>
        <end position="156"/>
    </location>
    <ligand>
        <name>substrate</name>
    </ligand>
</feature>
<feature type="active site" description="Proton acceptor" evidence="7">
    <location>
        <position position="70"/>
    </location>
</feature>
<comment type="similarity">
    <text evidence="1 7 8">Belongs to the HAM1 NTPase family.</text>
</comment>
<dbReference type="PANTHER" id="PTHR11067:SF9">
    <property type="entry name" value="INOSINE TRIPHOSPHATE PYROPHOSPHATASE"/>
    <property type="match status" value="1"/>
</dbReference>
<evidence type="ECO:0000256" key="7">
    <source>
        <dbReference type="HAMAP-Rule" id="MF_01405"/>
    </source>
</evidence>
<comment type="subunit">
    <text evidence="7">Homodimer.</text>
</comment>
<comment type="catalytic activity">
    <reaction evidence="7">
        <text>dITP + H2O = dIMP + diphosphate + H(+)</text>
        <dbReference type="Rhea" id="RHEA:28342"/>
        <dbReference type="ChEBI" id="CHEBI:15377"/>
        <dbReference type="ChEBI" id="CHEBI:15378"/>
        <dbReference type="ChEBI" id="CHEBI:33019"/>
        <dbReference type="ChEBI" id="CHEBI:61194"/>
        <dbReference type="ChEBI" id="CHEBI:61382"/>
        <dbReference type="EC" id="3.6.1.66"/>
    </reaction>
</comment>
<comment type="catalytic activity">
    <reaction evidence="7">
        <text>XTP + H2O = XMP + diphosphate + H(+)</text>
        <dbReference type="Rhea" id="RHEA:28610"/>
        <dbReference type="ChEBI" id="CHEBI:15377"/>
        <dbReference type="ChEBI" id="CHEBI:15378"/>
        <dbReference type="ChEBI" id="CHEBI:33019"/>
        <dbReference type="ChEBI" id="CHEBI:57464"/>
        <dbReference type="ChEBI" id="CHEBI:61314"/>
        <dbReference type="EC" id="3.6.1.66"/>
    </reaction>
</comment>
<evidence type="ECO:0000256" key="5">
    <source>
        <dbReference type="ARBA" id="ARBA00022842"/>
    </source>
</evidence>
<comment type="catalytic activity">
    <reaction evidence="7">
        <text>ITP + H2O = IMP + diphosphate + H(+)</text>
        <dbReference type="Rhea" id="RHEA:29399"/>
        <dbReference type="ChEBI" id="CHEBI:15377"/>
        <dbReference type="ChEBI" id="CHEBI:15378"/>
        <dbReference type="ChEBI" id="CHEBI:33019"/>
        <dbReference type="ChEBI" id="CHEBI:58053"/>
        <dbReference type="ChEBI" id="CHEBI:61402"/>
        <dbReference type="EC" id="3.6.1.66"/>
    </reaction>
</comment>
<keyword evidence="3 7" id="KW-0547">Nucleotide-binding</keyword>
<dbReference type="InterPro" id="IPR029001">
    <property type="entry name" value="ITPase-like_fam"/>
</dbReference>
<proteinExistence type="inferred from homology"/>
<organism evidence="9 10">
    <name type="scientific">Scopulibacillus cellulosilyticus</name>
    <dbReference type="NCBI Taxonomy" id="2665665"/>
    <lineage>
        <taxon>Bacteria</taxon>
        <taxon>Bacillati</taxon>
        <taxon>Bacillota</taxon>
        <taxon>Bacilli</taxon>
        <taxon>Bacillales</taxon>
        <taxon>Sporolactobacillaceae</taxon>
        <taxon>Scopulibacillus</taxon>
    </lineage>
</organism>
<feature type="binding site" evidence="7">
    <location>
        <begin position="8"/>
        <end position="13"/>
    </location>
    <ligand>
        <name>substrate</name>
    </ligand>
</feature>
<feature type="binding site" evidence="7">
    <location>
        <position position="70"/>
    </location>
    <ligand>
        <name>Mg(2+)</name>
        <dbReference type="ChEBI" id="CHEBI:18420"/>
    </ligand>
</feature>
<feature type="binding site" evidence="7">
    <location>
        <position position="176"/>
    </location>
    <ligand>
        <name>substrate</name>
    </ligand>
</feature>
<dbReference type="Gene3D" id="3.90.950.10">
    <property type="match status" value="1"/>
</dbReference>
<keyword evidence="2 7" id="KW-0479">Metal-binding</keyword>
<dbReference type="InterPro" id="IPR020922">
    <property type="entry name" value="dITP/XTP_pyrophosphatase"/>
</dbReference>
<dbReference type="PANTHER" id="PTHR11067">
    <property type="entry name" value="INOSINE TRIPHOSPHATE PYROPHOSPHATASE/HAM1 PROTEIN"/>
    <property type="match status" value="1"/>
</dbReference>
<evidence type="ECO:0000256" key="8">
    <source>
        <dbReference type="RuleBase" id="RU003781"/>
    </source>
</evidence>
<reference evidence="10" key="1">
    <citation type="journal article" date="2019" name="Int. J. Syst. Evol. Microbiol.">
        <title>The Global Catalogue of Microorganisms (GCM) 10K type strain sequencing project: providing services to taxonomists for standard genome sequencing and annotation.</title>
        <authorList>
            <consortium name="The Broad Institute Genomics Platform"/>
            <consortium name="The Broad Institute Genome Sequencing Center for Infectious Disease"/>
            <person name="Wu L."/>
            <person name="Ma J."/>
        </authorList>
    </citation>
    <scope>NUCLEOTIDE SEQUENCE [LARGE SCALE GENOMIC DNA]</scope>
    <source>
        <strain evidence="10">CGMCC 1.16305</strain>
    </source>
</reference>
<evidence type="ECO:0000256" key="2">
    <source>
        <dbReference type="ARBA" id="ARBA00022723"/>
    </source>
</evidence>
<gene>
    <name evidence="9" type="ORF">ACFQRG_12220</name>
</gene>
<dbReference type="InterPro" id="IPR002637">
    <property type="entry name" value="RdgB/HAM1"/>
</dbReference>
<keyword evidence="5 7" id="KW-0460">Magnesium</keyword>
<dbReference type="SUPFAM" id="SSF52972">
    <property type="entry name" value="ITPase-like"/>
    <property type="match status" value="1"/>
</dbReference>
<feature type="binding site" evidence="7">
    <location>
        <position position="71"/>
    </location>
    <ligand>
        <name>substrate</name>
    </ligand>
</feature>
<comment type="caution">
    <text evidence="9">The sequence shown here is derived from an EMBL/GenBank/DDBJ whole genome shotgun (WGS) entry which is preliminary data.</text>
</comment>
<dbReference type="NCBIfam" id="NF011397">
    <property type="entry name" value="PRK14822.1"/>
    <property type="match status" value="1"/>
</dbReference>
<dbReference type="GO" id="GO:0036220">
    <property type="term" value="F:ITP diphosphatase activity"/>
    <property type="evidence" value="ECO:0007669"/>
    <property type="project" value="UniProtKB-EC"/>
</dbReference>
<feature type="binding site" evidence="7">
    <location>
        <begin position="181"/>
        <end position="182"/>
    </location>
    <ligand>
        <name>substrate</name>
    </ligand>
</feature>
<comment type="function">
    <text evidence="7">Pyrophosphatase that catalyzes the hydrolysis of nucleoside triphosphates to their monophosphate derivatives, with a high preference for the non-canonical purine nucleotides XTP (xanthosine triphosphate), dITP (deoxyinosine triphosphate) and ITP. Seems to function as a house-cleaning enzyme that removes non-canonical purine nucleotides from the nucleotide pool, thus preventing their incorporation into DNA/RNA and avoiding chromosomal lesions.</text>
</comment>
<evidence type="ECO:0000256" key="1">
    <source>
        <dbReference type="ARBA" id="ARBA00008023"/>
    </source>
</evidence>
<comment type="caution">
    <text evidence="7">Lacks conserved residue(s) required for the propagation of feature annotation.</text>
</comment>
<evidence type="ECO:0000256" key="3">
    <source>
        <dbReference type="ARBA" id="ARBA00022741"/>
    </source>
</evidence>
<dbReference type="HAMAP" id="MF_01405">
    <property type="entry name" value="Non_canon_purine_NTPase"/>
    <property type="match status" value="1"/>
</dbReference>
<protein>
    <recommendedName>
        <fullName evidence="7">dITP/XTP pyrophosphatase</fullName>
        <ecNumber evidence="7">3.6.1.66</ecNumber>
    </recommendedName>
    <alternativeName>
        <fullName evidence="7">Non-canonical purine NTP pyrophosphatase</fullName>
    </alternativeName>
    <alternativeName>
        <fullName evidence="7">Non-standard purine NTP pyrophosphatase</fullName>
    </alternativeName>
    <alternativeName>
        <fullName evidence="7">Nucleoside-triphosphate diphosphatase</fullName>
    </alternativeName>
    <alternativeName>
        <fullName evidence="7">Nucleoside-triphosphate pyrophosphatase</fullName>
        <shortName evidence="7">NTPase</shortName>
    </alternativeName>
</protein>
<comment type="cofactor">
    <cofactor evidence="7">
        <name>Mg(2+)</name>
        <dbReference type="ChEBI" id="CHEBI:18420"/>
    </cofactor>
    <text evidence="7">Binds 1 Mg(2+) ion per subunit.</text>
</comment>
<sequence length="201" mass="22259">MKELLIASNNEGKIKEFRKLFQAFNIHVSSLRDLENPIDIPETGTTFHENAQLKSEGISTRFGKMVIADDSGLVIDALNGRPGIISARFAGSEKNDSKNIDKVLDELKNVPMLKRTARFVCVLAISAPGVQTQFVEGVCEGIITEERIGDQGFGYDPIFYLPGLGKTMAELTSEEKNKISHRAIAMQKLMDVLPKWMEGES</sequence>
<keyword evidence="6 7" id="KW-0546">Nucleotide metabolism</keyword>
<dbReference type="EMBL" id="JBHTCO010000014">
    <property type="protein sequence ID" value="MFC7393722.1"/>
    <property type="molecule type" value="Genomic_DNA"/>
</dbReference>
<dbReference type="RefSeq" id="WP_380966299.1">
    <property type="nucleotide sequence ID" value="NZ_JBHTCO010000014.1"/>
</dbReference>
<keyword evidence="4 7" id="KW-0378">Hydrolase</keyword>
<dbReference type="Pfam" id="PF01725">
    <property type="entry name" value="Ham1p_like"/>
    <property type="match status" value="1"/>
</dbReference>
<accession>A0ABW2PWF4</accession>